<dbReference type="GO" id="GO:0016279">
    <property type="term" value="F:protein-lysine N-methyltransferase activity"/>
    <property type="evidence" value="ECO:0000318"/>
    <property type="project" value="GO_Central"/>
</dbReference>
<evidence type="ECO:0000256" key="4">
    <source>
        <dbReference type="ARBA" id="ARBA00022691"/>
    </source>
</evidence>
<dbReference type="GO" id="GO:1905706">
    <property type="term" value="P:regulation of mitochondrial ATP synthesis coupled proton transport"/>
    <property type="evidence" value="ECO:0000318"/>
    <property type="project" value="GO_Central"/>
</dbReference>
<evidence type="ECO:0000313" key="8">
    <source>
        <dbReference type="RefSeq" id="XP_018121443.1"/>
    </source>
</evidence>
<keyword evidence="5" id="KW-0812">Transmembrane</keyword>
<evidence type="ECO:0000313" key="6">
    <source>
        <dbReference type="Proteomes" id="UP000186698"/>
    </source>
</evidence>
<dbReference type="GeneID" id="108718247"/>
<name>A0A1L8I2A4_XENLA</name>
<dbReference type="Gene3D" id="3.40.50.150">
    <property type="entry name" value="Vaccinia Virus protein VP39"/>
    <property type="match status" value="1"/>
</dbReference>
<dbReference type="OrthoDB" id="66144at2759"/>
<dbReference type="RefSeq" id="XP_018121448.1">
    <property type="nucleotide sequence ID" value="XM_018265959.2"/>
</dbReference>
<dbReference type="InterPro" id="IPR026170">
    <property type="entry name" value="FAM173A/B"/>
</dbReference>
<dbReference type="KEGG" id="xla:108718247"/>
<evidence type="ECO:0000313" key="9">
    <source>
        <dbReference type="RefSeq" id="XP_018121448.1"/>
    </source>
</evidence>
<dbReference type="AlphaFoldDB" id="A0A1L8I2A4"/>
<dbReference type="Bgee" id="108718247">
    <property type="expression patterns" value="Expressed in muscle tissue and 18 other cell types or tissues"/>
</dbReference>
<dbReference type="Proteomes" id="UP000186698">
    <property type="component" value="Chromosome 1L"/>
</dbReference>
<sequence length="219" mass="24743">MEDNIDTILLNKTTTFLYNDKPSSWLPSLVTACTVSTYAFWAMFVFPGFRKVPVKLRVPFLPSSKCQTTNVLKLLKGREGKFVDLGSGDGRLVFTAVSLGLQCTGYELNPVLLNWAKTLARWRGLSPTQATFLKQNFWEVDLSQYNNVTVFLAPCVMETLEKKLLAELSEGARVIVCRFPFPHWPPTCTEGVGLNQVWAYDVMHLNGSLLHYRKLQPCT</sequence>
<dbReference type="AGR" id="Xenbase:XB-GENE-6486895"/>
<evidence type="ECO:0000313" key="10">
    <source>
        <dbReference type="Xenbase" id="XB-GENE-6486895"/>
    </source>
</evidence>
<dbReference type="InterPro" id="IPR029063">
    <property type="entry name" value="SAM-dependent_MTases_sf"/>
</dbReference>
<gene>
    <name evidence="7 8 9 10" type="primary">XB5913776.L</name>
</gene>
<dbReference type="CTD" id="108718247"/>
<protein>
    <submittedName>
        <fullName evidence="7 8">Adenine nucleotide translocase lysine N-methyltransferase isoform X1</fullName>
    </submittedName>
</protein>
<dbReference type="RefSeq" id="XP_018121436.1">
    <property type="nucleotide sequence ID" value="XM_018265947.2"/>
</dbReference>
<dbReference type="GO" id="GO:0005739">
    <property type="term" value="C:mitochondrion"/>
    <property type="evidence" value="ECO:0000318"/>
    <property type="project" value="GO_Central"/>
</dbReference>
<dbReference type="CDD" id="cd02440">
    <property type="entry name" value="AdoMet_MTases"/>
    <property type="match status" value="1"/>
</dbReference>
<dbReference type="PANTHER" id="PTHR13610">
    <property type="entry name" value="METHYLTRANSFERASE DOMAIN-CONTAINING PROTEIN"/>
    <property type="match status" value="1"/>
</dbReference>
<dbReference type="RefSeq" id="XP_018121443.1">
    <property type="nucleotide sequence ID" value="XM_018265954.2"/>
</dbReference>
<dbReference type="STRING" id="8355.A0A1L8I2A4"/>
<dbReference type="OMA" id="FPFPDWP"/>
<reference evidence="7 8" key="1">
    <citation type="submission" date="2022-04" db="UniProtKB">
        <authorList>
            <consortium name="RefSeq"/>
        </authorList>
    </citation>
    <scope>IDENTIFICATION</scope>
    <source>
        <strain evidence="7 8">J_2021</strain>
        <tissue evidence="7 8">Erythrocytes</tissue>
    </source>
</reference>
<keyword evidence="5" id="KW-1133">Transmembrane helix</keyword>
<evidence type="ECO:0000256" key="5">
    <source>
        <dbReference type="SAM" id="Phobius"/>
    </source>
</evidence>
<comment type="similarity">
    <text evidence="1">Belongs to the ANT/ATPSC lysine N-methyltransferase family.</text>
</comment>
<dbReference type="SUPFAM" id="SSF53335">
    <property type="entry name" value="S-adenosyl-L-methionine-dependent methyltransferases"/>
    <property type="match status" value="1"/>
</dbReference>
<dbReference type="Xenbase" id="XB-GENE-6486895">
    <property type="gene designation" value="XB5913776.L"/>
</dbReference>
<evidence type="ECO:0000256" key="2">
    <source>
        <dbReference type="ARBA" id="ARBA00022603"/>
    </source>
</evidence>
<proteinExistence type="inferred from homology"/>
<evidence type="ECO:0000256" key="1">
    <source>
        <dbReference type="ARBA" id="ARBA00010633"/>
    </source>
</evidence>
<dbReference type="PANTHER" id="PTHR13610:SF18">
    <property type="entry name" value="SI:DKEY-190G11.3"/>
    <property type="match status" value="1"/>
</dbReference>
<evidence type="ECO:0000313" key="7">
    <source>
        <dbReference type="RefSeq" id="XP_018121436.1"/>
    </source>
</evidence>
<keyword evidence="6" id="KW-1185">Reference proteome</keyword>
<organism evidence="7">
    <name type="scientific">Xenopus laevis</name>
    <name type="common">African clawed frog</name>
    <dbReference type="NCBI Taxonomy" id="8355"/>
    <lineage>
        <taxon>Eukaryota</taxon>
        <taxon>Metazoa</taxon>
        <taxon>Chordata</taxon>
        <taxon>Craniata</taxon>
        <taxon>Vertebrata</taxon>
        <taxon>Euteleostomi</taxon>
        <taxon>Amphibia</taxon>
        <taxon>Batrachia</taxon>
        <taxon>Anura</taxon>
        <taxon>Pipoidea</taxon>
        <taxon>Pipidae</taxon>
        <taxon>Xenopodinae</taxon>
        <taxon>Xenopus</taxon>
        <taxon>Xenopus</taxon>
    </lineage>
</organism>
<dbReference type="PaxDb" id="8355-A0A1L8I2A4"/>
<evidence type="ECO:0000256" key="3">
    <source>
        <dbReference type="ARBA" id="ARBA00022679"/>
    </source>
</evidence>
<keyword evidence="4" id="KW-0949">S-adenosyl-L-methionine</keyword>
<feature type="transmembrane region" description="Helical" evidence="5">
    <location>
        <begin position="25"/>
        <end position="46"/>
    </location>
</feature>
<dbReference type="GO" id="GO:0032259">
    <property type="term" value="P:methylation"/>
    <property type="evidence" value="ECO:0007669"/>
    <property type="project" value="UniProtKB-KW"/>
</dbReference>
<accession>A0A1L8I2A4</accession>
<keyword evidence="2" id="KW-0489">Methyltransferase</keyword>
<keyword evidence="5" id="KW-0472">Membrane</keyword>
<keyword evidence="3" id="KW-0808">Transferase</keyword>